<evidence type="ECO:0000313" key="3">
    <source>
        <dbReference type="EMBL" id="SFM00397.1"/>
    </source>
</evidence>
<dbReference type="AlphaFoldDB" id="A0A1I4MBS8"/>
<evidence type="ECO:0000313" key="4">
    <source>
        <dbReference type="Proteomes" id="UP000198519"/>
    </source>
</evidence>
<reference evidence="4" key="1">
    <citation type="submission" date="2016-10" db="EMBL/GenBank/DDBJ databases">
        <authorList>
            <person name="Varghese N."/>
            <person name="Submissions S."/>
        </authorList>
    </citation>
    <scope>NUCLEOTIDE SEQUENCE [LARGE SCALE GENOMIC DNA]</scope>
    <source>
        <strain evidence="4">CGMCC 1.7061</strain>
    </source>
</reference>
<keyword evidence="2" id="KW-0732">Signal</keyword>
<accession>A0A1I4MBS8</accession>
<feature type="signal peptide" evidence="2">
    <location>
        <begin position="1"/>
        <end position="24"/>
    </location>
</feature>
<dbReference type="RefSeq" id="WP_245749871.1">
    <property type="nucleotide sequence ID" value="NZ_FOUE01000001.1"/>
</dbReference>
<dbReference type="Proteomes" id="UP000198519">
    <property type="component" value="Unassembled WGS sequence"/>
</dbReference>
<proteinExistence type="predicted"/>
<sequence length="279" mass="30221">MMVTGYLRMWGLSGLLLASGLATAASCPQPGTDYERVYCEIVARGEGGSLPSFDDFRRNTPQVQALLLKRQASRLGIELPMPDHSEPVAAGASSPEPANRERPVAPQTVTQPVPAPVAVGLEGCALQGPVIRCPHRRYALANNLPNRALDEGVLADSNTLGLPVFSGDASNDTALRQYLASAYDHYILKMLDIGLGGATMSFSEFYHNYQRHRASGVDYAQRMEQTFQLLKHDKRTRAVPARLTDRLPGSLEHCSGIGAQVVVCDDVGTNWVFVDDGGR</sequence>
<name>A0A1I4MBS8_9GAMM</name>
<evidence type="ECO:0000256" key="2">
    <source>
        <dbReference type="SAM" id="SignalP"/>
    </source>
</evidence>
<evidence type="ECO:0000256" key="1">
    <source>
        <dbReference type="SAM" id="MobiDB-lite"/>
    </source>
</evidence>
<dbReference type="EMBL" id="FOUE01000001">
    <property type="protein sequence ID" value="SFM00397.1"/>
    <property type="molecule type" value="Genomic_DNA"/>
</dbReference>
<protein>
    <submittedName>
        <fullName evidence="3">Uncharacterized protein</fullName>
    </submittedName>
</protein>
<feature type="region of interest" description="Disordered" evidence="1">
    <location>
        <begin position="79"/>
        <end position="111"/>
    </location>
</feature>
<gene>
    <name evidence="3" type="ORF">SAMN04487963_0965</name>
</gene>
<feature type="chain" id="PRO_5011790803" evidence="2">
    <location>
        <begin position="25"/>
        <end position="279"/>
    </location>
</feature>
<organism evidence="3 4">
    <name type="scientific">Marinobacter zhejiangensis</name>
    <dbReference type="NCBI Taxonomy" id="488535"/>
    <lineage>
        <taxon>Bacteria</taxon>
        <taxon>Pseudomonadati</taxon>
        <taxon>Pseudomonadota</taxon>
        <taxon>Gammaproteobacteria</taxon>
        <taxon>Pseudomonadales</taxon>
        <taxon>Marinobacteraceae</taxon>
        <taxon>Marinobacter</taxon>
    </lineage>
</organism>
<keyword evidence="4" id="KW-1185">Reference proteome</keyword>